<comment type="caution">
    <text evidence="1">The sequence shown here is derived from an EMBL/GenBank/DDBJ whole genome shotgun (WGS) entry which is preliminary data.</text>
</comment>
<reference evidence="1" key="1">
    <citation type="submission" date="2019-03" db="EMBL/GenBank/DDBJ databases">
        <title>Metabolic reconstructions from genomes of highly enriched 'Candidatus Accumulibacter' and 'Candidatus Competibacter' bioreactor populations.</title>
        <authorList>
            <person name="Annavajhala M.K."/>
            <person name="Welles L."/>
            <person name="Abbas B."/>
            <person name="Sorokin D."/>
            <person name="Park H."/>
            <person name="Van Loosdrecht M."/>
            <person name="Chandran K."/>
        </authorList>
    </citation>
    <scope>NUCLEOTIDE SEQUENCE</scope>
    <source>
        <strain evidence="1">SBR_L</strain>
    </source>
</reference>
<dbReference type="RefSeq" id="WP_169069733.1">
    <property type="nucleotide sequence ID" value="NZ_JAZKUC010000002.1"/>
</dbReference>
<gene>
    <name evidence="1" type="ORF">E4Q08_06225</name>
</gene>
<keyword evidence="2" id="KW-1185">Reference proteome</keyword>
<accession>A0ABX1T8L2</accession>
<organism evidence="1 2">
    <name type="scientific">Candidatus Accumulibacter contiguus</name>
    <dbReference type="NCBI Taxonomy" id="2954381"/>
    <lineage>
        <taxon>Bacteria</taxon>
        <taxon>Pseudomonadati</taxon>
        <taxon>Pseudomonadota</taxon>
        <taxon>Betaproteobacteria</taxon>
        <taxon>Candidatus Accumulibacter</taxon>
    </lineage>
</organism>
<proteinExistence type="predicted"/>
<evidence type="ECO:0000313" key="1">
    <source>
        <dbReference type="EMBL" id="NMQ04886.1"/>
    </source>
</evidence>
<evidence type="ECO:0000313" key="2">
    <source>
        <dbReference type="Proteomes" id="UP000886469"/>
    </source>
</evidence>
<protein>
    <submittedName>
        <fullName evidence="1">Uncharacterized protein</fullName>
    </submittedName>
</protein>
<name>A0ABX1T8L2_9PROT</name>
<sequence>MQNLHILTDKNAQCAFTAVLVDVLSSRFFRGRRVCCYGYSLPLERAVADLGVEVPLGQIAAERQEETMMEFRLPPVLHAD</sequence>
<dbReference type="EMBL" id="SPMX01000012">
    <property type="protein sequence ID" value="NMQ04886.1"/>
    <property type="molecule type" value="Genomic_DNA"/>
</dbReference>
<dbReference type="Proteomes" id="UP000886469">
    <property type="component" value="Unassembled WGS sequence"/>
</dbReference>